<dbReference type="PRINTS" id="PR00625">
    <property type="entry name" value="JDOMAIN"/>
</dbReference>
<evidence type="ECO:0000259" key="2">
    <source>
        <dbReference type="PROSITE" id="PS50076"/>
    </source>
</evidence>
<feature type="compositionally biased region" description="Low complexity" evidence="1">
    <location>
        <begin position="1"/>
        <end position="24"/>
    </location>
</feature>
<dbReference type="InterPro" id="IPR001623">
    <property type="entry name" value="DnaJ_domain"/>
</dbReference>
<dbReference type="PROSITE" id="PS00636">
    <property type="entry name" value="DNAJ_1"/>
    <property type="match status" value="1"/>
</dbReference>
<dbReference type="PANTHER" id="PTHR44240">
    <property type="entry name" value="DNAJ DOMAIN (PROKARYOTIC HEAT SHOCK PROTEIN)-RELATED"/>
    <property type="match status" value="1"/>
</dbReference>
<protein>
    <recommendedName>
        <fullName evidence="2">J domain-containing protein</fullName>
    </recommendedName>
</protein>
<proteinExistence type="predicted"/>
<feature type="domain" description="J" evidence="2">
    <location>
        <begin position="64"/>
        <end position="127"/>
    </location>
</feature>
<dbReference type="SUPFAM" id="SSF46565">
    <property type="entry name" value="Chaperone J-domain"/>
    <property type="match status" value="1"/>
</dbReference>
<reference evidence="3" key="1">
    <citation type="submission" date="2021-01" db="UniProtKB">
        <authorList>
            <consortium name="EnsemblPlants"/>
        </authorList>
    </citation>
    <scope>IDENTIFICATION</scope>
</reference>
<dbReference type="InterPro" id="IPR036869">
    <property type="entry name" value="J_dom_sf"/>
</dbReference>
<dbReference type="Gramene" id="Kaladp0001s0052.1.v1.1">
    <property type="protein sequence ID" value="Kaladp0001s0052.1.v1.1.CDS.1"/>
    <property type="gene ID" value="Kaladp0001s0052.v1.1"/>
</dbReference>
<sequence>MASAPAFSSFSSTAPFSAAKSTSTRRPDTACFRPDTACFRPSRISAAYASVERPRTSASTSATTLYDVLGLQTSATCQEIKQAYRRLARVSHPDVASSGAHDDFIRIHSAYATLSDPEKRADYDRAVFVRRRPASYSTAATPVYSNRRWETDQCW</sequence>
<dbReference type="Pfam" id="PF00226">
    <property type="entry name" value="DnaJ"/>
    <property type="match status" value="1"/>
</dbReference>
<dbReference type="Proteomes" id="UP000594263">
    <property type="component" value="Unplaced"/>
</dbReference>
<evidence type="ECO:0000256" key="1">
    <source>
        <dbReference type="SAM" id="MobiDB-lite"/>
    </source>
</evidence>
<name>A0A7N0R814_KALFE</name>
<dbReference type="SMART" id="SM00271">
    <property type="entry name" value="DnaJ"/>
    <property type="match status" value="1"/>
</dbReference>
<dbReference type="InterPro" id="IPR018253">
    <property type="entry name" value="DnaJ_domain_CS"/>
</dbReference>
<dbReference type="OMA" id="HISATYT"/>
<dbReference type="InterPro" id="IPR052276">
    <property type="entry name" value="Diphthamide-biosynth_chaperone"/>
</dbReference>
<accession>A0A7N0R814</accession>
<dbReference type="PANTHER" id="PTHR44240:SF10">
    <property type="entry name" value="J DOMAIN-CONTAINING PROTEIN"/>
    <property type="match status" value="1"/>
</dbReference>
<dbReference type="Gene3D" id="1.10.287.110">
    <property type="entry name" value="DnaJ domain"/>
    <property type="match status" value="1"/>
</dbReference>
<feature type="region of interest" description="Disordered" evidence="1">
    <location>
        <begin position="1"/>
        <end position="28"/>
    </location>
</feature>
<dbReference type="PROSITE" id="PS50076">
    <property type="entry name" value="DNAJ_2"/>
    <property type="match status" value="1"/>
</dbReference>
<organism evidence="3 4">
    <name type="scientific">Kalanchoe fedtschenkoi</name>
    <name type="common">Lavender scallops</name>
    <name type="synonym">South American air plant</name>
    <dbReference type="NCBI Taxonomy" id="63787"/>
    <lineage>
        <taxon>Eukaryota</taxon>
        <taxon>Viridiplantae</taxon>
        <taxon>Streptophyta</taxon>
        <taxon>Embryophyta</taxon>
        <taxon>Tracheophyta</taxon>
        <taxon>Spermatophyta</taxon>
        <taxon>Magnoliopsida</taxon>
        <taxon>eudicotyledons</taxon>
        <taxon>Gunneridae</taxon>
        <taxon>Pentapetalae</taxon>
        <taxon>Saxifragales</taxon>
        <taxon>Crassulaceae</taxon>
        <taxon>Kalanchoe</taxon>
    </lineage>
</organism>
<dbReference type="CDD" id="cd06257">
    <property type="entry name" value="DnaJ"/>
    <property type="match status" value="1"/>
</dbReference>
<evidence type="ECO:0000313" key="4">
    <source>
        <dbReference type="Proteomes" id="UP000594263"/>
    </source>
</evidence>
<dbReference type="EnsemblPlants" id="Kaladp0001s0052.1.v1.1">
    <property type="protein sequence ID" value="Kaladp0001s0052.1.v1.1.CDS.1"/>
    <property type="gene ID" value="Kaladp0001s0052.v1.1"/>
</dbReference>
<keyword evidence="4" id="KW-1185">Reference proteome</keyword>
<dbReference type="AlphaFoldDB" id="A0A7N0R814"/>
<evidence type="ECO:0000313" key="3">
    <source>
        <dbReference type="EnsemblPlants" id="Kaladp0001s0052.1.v1.1.CDS.1"/>
    </source>
</evidence>